<dbReference type="PANTHER" id="PTHR30097">
    <property type="entry name" value="CATION EFFLUX SYSTEM PROTEIN CUSB"/>
    <property type="match status" value="1"/>
</dbReference>
<dbReference type="Proteomes" id="UP000221024">
    <property type="component" value="Unassembled WGS sequence"/>
</dbReference>
<feature type="chain" id="PRO_5013554508" evidence="3">
    <location>
        <begin position="23"/>
        <end position="368"/>
    </location>
</feature>
<evidence type="ECO:0000259" key="5">
    <source>
        <dbReference type="Pfam" id="PF25973"/>
    </source>
</evidence>
<dbReference type="GO" id="GO:0015679">
    <property type="term" value="P:plasma membrane copper ion transport"/>
    <property type="evidence" value="ECO:0007669"/>
    <property type="project" value="TreeGrafter"/>
</dbReference>
<feature type="domain" description="CzcB-like barrel-sandwich hybrid" evidence="5">
    <location>
        <begin position="79"/>
        <end position="215"/>
    </location>
</feature>
<dbReference type="PROSITE" id="PS51257">
    <property type="entry name" value="PROKAR_LIPOPROTEIN"/>
    <property type="match status" value="1"/>
</dbReference>
<dbReference type="GO" id="GO:0016020">
    <property type="term" value="C:membrane"/>
    <property type="evidence" value="ECO:0007669"/>
    <property type="project" value="InterPro"/>
</dbReference>
<dbReference type="GO" id="GO:0022857">
    <property type="term" value="F:transmembrane transporter activity"/>
    <property type="evidence" value="ECO:0007669"/>
    <property type="project" value="InterPro"/>
</dbReference>
<dbReference type="PANTHER" id="PTHR30097:SF4">
    <property type="entry name" value="SLR6042 PROTEIN"/>
    <property type="match status" value="1"/>
</dbReference>
<dbReference type="InterPro" id="IPR058647">
    <property type="entry name" value="BSH_CzcB-like"/>
</dbReference>
<dbReference type="Pfam" id="PF25954">
    <property type="entry name" value="Beta-barrel_RND_2"/>
    <property type="match status" value="1"/>
</dbReference>
<evidence type="ECO:0000313" key="6">
    <source>
        <dbReference type="EMBL" id="PEN08364.1"/>
    </source>
</evidence>
<proteinExistence type="inferred from homology"/>
<gene>
    <name evidence="6" type="ORF">CRI93_04410</name>
</gene>
<dbReference type="Gene3D" id="2.40.50.100">
    <property type="match status" value="1"/>
</dbReference>
<dbReference type="OrthoDB" id="9806939at2"/>
<comment type="similarity">
    <text evidence="1">Belongs to the membrane fusion protein (MFP) (TC 8.A.1) family.</text>
</comment>
<dbReference type="InterPro" id="IPR006143">
    <property type="entry name" value="RND_pump_MFP"/>
</dbReference>
<evidence type="ECO:0000256" key="1">
    <source>
        <dbReference type="ARBA" id="ARBA00009477"/>
    </source>
</evidence>
<dbReference type="Pfam" id="PF25973">
    <property type="entry name" value="BSH_CzcB"/>
    <property type="match status" value="1"/>
</dbReference>
<dbReference type="AlphaFoldDB" id="A0A2H3NN69"/>
<dbReference type="Gene3D" id="2.40.30.170">
    <property type="match status" value="1"/>
</dbReference>
<dbReference type="InterPro" id="IPR058792">
    <property type="entry name" value="Beta-barrel_RND_2"/>
</dbReference>
<dbReference type="RefSeq" id="WP_098061403.1">
    <property type="nucleotide sequence ID" value="NZ_PDEP01000003.1"/>
</dbReference>
<comment type="caution">
    <text evidence="6">The sequence shown here is derived from an EMBL/GenBank/DDBJ whole genome shotgun (WGS) entry which is preliminary data.</text>
</comment>
<dbReference type="SUPFAM" id="SSF111369">
    <property type="entry name" value="HlyD-like secretion proteins"/>
    <property type="match status" value="1"/>
</dbReference>
<dbReference type="NCBIfam" id="TIGR01730">
    <property type="entry name" value="RND_mfp"/>
    <property type="match status" value="1"/>
</dbReference>
<keyword evidence="2" id="KW-0813">Transport</keyword>
<sequence length="368" mass="39715">MPVRSLPLLALLFFAVGCSSNAPPPTNDATAEDASPPDQITLTDAARSELTITTVTVEERPITSHLSLPARVLPEANQQAYVTSLISGRVDALHVGVGAQVEQGQVLAEVTAPGLSQRVAALRQARDELDRQQRLQERGVGLTKNLTAAERDWAMARQELRSIGVRADRIERVARGEEDLSTLPMEAPISGTVLDRMAVLGSPVDEGMELFYVVDLHPIRVVADVFERNLDQVREGQEVTVQTPVNPDRAYQGTIAQLVPQVDTERRAVSARIRLSNSDGSLRPGMFATVRVAITGAAEPALPADAIMTDERGTYVIVEEGNNTYRRQDVDAPADAEGTVVVRELAPGTNVVMDGGFQIMSAIDNQQA</sequence>
<evidence type="ECO:0000259" key="4">
    <source>
        <dbReference type="Pfam" id="PF25954"/>
    </source>
</evidence>
<organism evidence="6 7">
    <name type="scientific">Longimonas halophila</name>
    <dbReference type="NCBI Taxonomy" id="1469170"/>
    <lineage>
        <taxon>Bacteria</taxon>
        <taxon>Pseudomonadati</taxon>
        <taxon>Rhodothermota</taxon>
        <taxon>Rhodothermia</taxon>
        <taxon>Rhodothermales</taxon>
        <taxon>Salisaetaceae</taxon>
        <taxon>Longimonas</taxon>
    </lineage>
</organism>
<dbReference type="EMBL" id="PDEP01000003">
    <property type="protein sequence ID" value="PEN08364.1"/>
    <property type="molecule type" value="Genomic_DNA"/>
</dbReference>
<evidence type="ECO:0000313" key="7">
    <source>
        <dbReference type="Proteomes" id="UP000221024"/>
    </source>
</evidence>
<dbReference type="InterPro" id="IPR051909">
    <property type="entry name" value="MFP_Cation_Efflux"/>
</dbReference>
<keyword evidence="3" id="KW-0732">Signal</keyword>
<evidence type="ECO:0000256" key="2">
    <source>
        <dbReference type="ARBA" id="ARBA00022448"/>
    </source>
</evidence>
<feature type="domain" description="CusB-like beta-barrel" evidence="4">
    <location>
        <begin position="221"/>
        <end position="293"/>
    </location>
</feature>
<dbReference type="GO" id="GO:0030313">
    <property type="term" value="C:cell envelope"/>
    <property type="evidence" value="ECO:0007669"/>
    <property type="project" value="TreeGrafter"/>
</dbReference>
<keyword evidence="7" id="KW-1185">Reference proteome</keyword>
<accession>A0A2H3NN69</accession>
<dbReference type="FunFam" id="2.40.30.170:FF:000010">
    <property type="entry name" value="Efflux RND transporter periplasmic adaptor subunit"/>
    <property type="match status" value="1"/>
</dbReference>
<protein>
    <submittedName>
        <fullName evidence="6">Efflux transporter periplasmic adaptor subunit</fullName>
    </submittedName>
</protein>
<dbReference type="Gene3D" id="2.40.420.20">
    <property type="match status" value="1"/>
</dbReference>
<dbReference type="GO" id="GO:0060003">
    <property type="term" value="P:copper ion export"/>
    <property type="evidence" value="ECO:0007669"/>
    <property type="project" value="TreeGrafter"/>
</dbReference>
<name>A0A2H3NN69_9BACT</name>
<reference evidence="6 7" key="1">
    <citation type="submission" date="2017-10" db="EMBL/GenBank/DDBJ databases">
        <title>Draft genome of Longimonas halophila.</title>
        <authorList>
            <person name="Goh K.M."/>
            <person name="Shamsir M.S."/>
            <person name="Lim S.W."/>
        </authorList>
    </citation>
    <scope>NUCLEOTIDE SEQUENCE [LARGE SCALE GENOMIC DNA]</scope>
    <source>
        <strain evidence="6 7">KCTC 42399</strain>
    </source>
</reference>
<evidence type="ECO:0000256" key="3">
    <source>
        <dbReference type="SAM" id="SignalP"/>
    </source>
</evidence>
<feature type="signal peptide" evidence="3">
    <location>
        <begin position="1"/>
        <end position="22"/>
    </location>
</feature>